<sequence>MNGEYSGNLGIISMPGTKKFCSKIDFYLKQWRETDHTFIIDAEYPRFSSGDGKVVLTESVRGKDIYIVSDPYNYSITYKMRGIDTNMSPDDHYQDIKRVISAINGKAWRISVIMTMLYGSRQHARNCRESLDCAVALRELENLGVKNIITFDAHDPRVQNAIPLTSFDNLYPNYQMMKALVRNVGDISIDPSRMIVVAPDAGGIQRCLKLAESLNLNIGMFYKRRDTTHVTEGHNPILFHKFLGDNLFGKDVIIVDDIMDTGESLIDSFTELKRGGAKRVFAFITFGMFTNGYECFEVAYRNHLFDKIFVSNLIYRQEEHIAREWLVDVDLSKYAAYIIESINKEISISKILDPKTKISKLIESLK</sequence>
<dbReference type="InterPro" id="IPR029099">
    <property type="entry name" value="Pribosyltran_N"/>
</dbReference>
<dbReference type="NCBIfam" id="TIGR01251">
    <property type="entry name" value="ribP_PPkin"/>
    <property type="match status" value="1"/>
</dbReference>
<feature type="domain" description="Ribose-phosphate pyrophosphokinase N-terminal" evidence="10">
    <location>
        <begin position="11"/>
        <end position="144"/>
    </location>
</feature>
<keyword evidence="12" id="KW-1185">Reference proteome</keyword>
<dbReference type="EC" id="2.7.6.1" evidence="1"/>
<name>F3ZXI5_MAHA5</name>
<dbReference type="AlphaFoldDB" id="F3ZXI5"/>
<evidence type="ECO:0000259" key="9">
    <source>
        <dbReference type="Pfam" id="PF00156"/>
    </source>
</evidence>
<evidence type="ECO:0000313" key="11">
    <source>
        <dbReference type="EMBL" id="AEE97666.1"/>
    </source>
</evidence>
<reference evidence="11 12" key="2">
    <citation type="journal article" date="2011" name="Stand. Genomic Sci.">
        <title>Complete genome sequence of Mahella australiensis type strain (50-1 BON).</title>
        <authorList>
            <person name="Sikorski J."/>
            <person name="Teshima H."/>
            <person name="Nolan M."/>
            <person name="Lucas S."/>
            <person name="Hammon N."/>
            <person name="Deshpande S."/>
            <person name="Cheng J.F."/>
            <person name="Pitluck S."/>
            <person name="Liolios K."/>
            <person name="Pagani I."/>
            <person name="Ivanova N."/>
            <person name="Huntemann M."/>
            <person name="Mavromatis K."/>
            <person name="Ovchinikova G."/>
            <person name="Pati A."/>
            <person name="Tapia R."/>
            <person name="Han C."/>
            <person name="Goodwin L."/>
            <person name="Chen A."/>
            <person name="Palaniappan K."/>
            <person name="Land M."/>
            <person name="Hauser L."/>
            <person name="Ngatchou-Djao O.D."/>
            <person name="Rohde M."/>
            <person name="Pukall R."/>
            <person name="Spring S."/>
            <person name="Abt B."/>
            <person name="Goker M."/>
            <person name="Detter J.C."/>
            <person name="Woyke T."/>
            <person name="Bristow J."/>
            <person name="Markowitz V."/>
            <person name="Hugenholtz P."/>
            <person name="Eisen J.A."/>
            <person name="Kyrpides N.C."/>
            <person name="Klenk H.P."/>
            <person name="Lapidus A."/>
        </authorList>
    </citation>
    <scope>NUCLEOTIDE SEQUENCE [LARGE SCALE GENOMIC DNA]</scope>
    <source>
        <strain evidence="12">DSM 15567 / CIP 107919 / 50-1 BON</strain>
    </source>
</reference>
<dbReference type="RefSeq" id="WP_013782090.1">
    <property type="nucleotide sequence ID" value="NC_015520.1"/>
</dbReference>
<proteinExistence type="inferred from homology"/>
<keyword evidence="4" id="KW-0547">Nucleotide-binding</keyword>
<keyword evidence="6" id="KW-0067">ATP-binding</keyword>
<dbReference type="GO" id="GO:0006164">
    <property type="term" value="P:purine nucleotide biosynthetic process"/>
    <property type="evidence" value="ECO:0007669"/>
    <property type="project" value="TreeGrafter"/>
</dbReference>
<dbReference type="Gene3D" id="3.40.50.2020">
    <property type="match status" value="2"/>
</dbReference>
<dbReference type="GO" id="GO:0004749">
    <property type="term" value="F:ribose phosphate diphosphokinase activity"/>
    <property type="evidence" value="ECO:0007669"/>
    <property type="project" value="UniProtKB-EC"/>
</dbReference>
<dbReference type="NCBIfam" id="NF005299">
    <property type="entry name" value="PRK06827.1"/>
    <property type="match status" value="1"/>
</dbReference>
<evidence type="ECO:0000256" key="1">
    <source>
        <dbReference type="ARBA" id="ARBA00013247"/>
    </source>
</evidence>
<reference evidence="12" key="1">
    <citation type="submission" date="2010-11" db="EMBL/GenBank/DDBJ databases">
        <title>The complete genome of Mahella australiensis DSM 15567.</title>
        <authorList>
            <consortium name="US DOE Joint Genome Institute (JGI-PGF)"/>
            <person name="Lucas S."/>
            <person name="Copeland A."/>
            <person name="Lapidus A."/>
            <person name="Bruce D."/>
            <person name="Goodwin L."/>
            <person name="Pitluck S."/>
            <person name="Kyrpides N."/>
            <person name="Mavromatis K."/>
            <person name="Pagani I."/>
            <person name="Ivanova N."/>
            <person name="Teshima H."/>
            <person name="Brettin T."/>
            <person name="Detter J.C."/>
            <person name="Han C."/>
            <person name="Tapia R."/>
            <person name="Land M."/>
            <person name="Hauser L."/>
            <person name="Markowitz V."/>
            <person name="Cheng J.-F."/>
            <person name="Hugenholtz P."/>
            <person name="Woyke T."/>
            <person name="Wu D."/>
            <person name="Spring S."/>
            <person name="Pukall R."/>
            <person name="Steenblock K."/>
            <person name="Schneider S."/>
            <person name="Klenk H.-P."/>
            <person name="Eisen J.A."/>
        </authorList>
    </citation>
    <scope>NUCLEOTIDE SEQUENCE [LARGE SCALE GENOMIC DNA]</scope>
    <source>
        <strain evidence="12">DSM 15567 / CIP 107919 / 50-1 BON</strain>
    </source>
</reference>
<evidence type="ECO:0000256" key="6">
    <source>
        <dbReference type="ARBA" id="ARBA00022840"/>
    </source>
</evidence>
<gene>
    <name evidence="11" type="ordered locus">Mahau_2511</name>
</gene>
<dbReference type="CDD" id="cd06223">
    <property type="entry name" value="PRTases_typeI"/>
    <property type="match status" value="1"/>
</dbReference>
<dbReference type="InterPro" id="IPR029057">
    <property type="entry name" value="PRTase-like"/>
</dbReference>
<dbReference type="Pfam" id="PF13793">
    <property type="entry name" value="Pribosyltran_N"/>
    <property type="match status" value="1"/>
</dbReference>
<evidence type="ECO:0000313" key="12">
    <source>
        <dbReference type="Proteomes" id="UP000008457"/>
    </source>
</evidence>
<dbReference type="HOGENOM" id="CLU_033546_8_0_9"/>
<dbReference type="SUPFAM" id="SSF53271">
    <property type="entry name" value="PRTase-like"/>
    <property type="match status" value="2"/>
</dbReference>
<dbReference type="PANTHER" id="PTHR10210:SF32">
    <property type="entry name" value="RIBOSE-PHOSPHATE PYROPHOSPHOKINASE 2"/>
    <property type="match status" value="1"/>
</dbReference>
<comment type="catalytic activity">
    <reaction evidence="7">
        <text>D-ribose 5-phosphate + ATP = 5-phospho-alpha-D-ribose 1-diphosphate + AMP + H(+)</text>
        <dbReference type="Rhea" id="RHEA:15609"/>
        <dbReference type="ChEBI" id="CHEBI:15378"/>
        <dbReference type="ChEBI" id="CHEBI:30616"/>
        <dbReference type="ChEBI" id="CHEBI:58017"/>
        <dbReference type="ChEBI" id="CHEBI:78346"/>
        <dbReference type="ChEBI" id="CHEBI:456215"/>
        <dbReference type="EC" id="2.7.6.1"/>
    </reaction>
</comment>
<dbReference type="InterPro" id="IPR005946">
    <property type="entry name" value="Rib-P_diPkinase"/>
</dbReference>
<evidence type="ECO:0000256" key="8">
    <source>
        <dbReference type="RuleBase" id="RU004324"/>
    </source>
</evidence>
<comment type="similarity">
    <text evidence="8">Belongs to the ribose-phosphate pyrophosphokinase family.</text>
</comment>
<dbReference type="STRING" id="697281.Mahau_2511"/>
<dbReference type="OrthoDB" id="9777067at2"/>
<dbReference type="KEGG" id="mas:Mahau_2511"/>
<dbReference type="InterPro" id="IPR000836">
    <property type="entry name" value="PRTase_dom"/>
</dbReference>
<evidence type="ECO:0000256" key="2">
    <source>
        <dbReference type="ARBA" id="ARBA00022679"/>
    </source>
</evidence>
<dbReference type="Proteomes" id="UP000008457">
    <property type="component" value="Chromosome"/>
</dbReference>
<dbReference type="GO" id="GO:0000287">
    <property type="term" value="F:magnesium ion binding"/>
    <property type="evidence" value="ECO:0007669"/>
    <property type="project" value="InterPro"/>
</dbReference>
<evidence type="ECO:0000256" key="4">
    <source>
        <dbReference type="ARBA" id="ARBA00022741"/>
    </source>
</evidence>
<dbReference type="PANTHER" id="PTHR10210">
    <property type="entry name" value="RIBOSE-PHOSPHATE DIPHOSPHOKINASE FAMILY MEMBER"/>
    <property type="match status" value="1"/>
</dbReference>
<accession>F3ZXI5</accession>
<dbReference type="GO" id="GO:0016301">
    <property type="term" value="F:kinase activity"/>
    <property type="evidence" value="ECO:0007669"/>
    <property type="project" value="UniProtKB-KW"/>
</dbReference>
<dbReference type="GO" id="GO:0005737">
    <property type="term" value="C:cytoplasm"/>
    <property type="evidence" value="ECO:0007669"/>
    <property type="project" value="TreeGrafter"/>
</dbReference>
<keyword evidence="2" id="KW-0808">Transferase</keyword>
<evidence type="ECO:0000256" key="3">
    <source>
        <dbReference type="ARBA" id="ARBA00022727"/>
    </source>
</evidence>
<dbReference type="GO" id="GO:0006015">
    <property type="term" value="P:5-phosphoribose 1-diphosphate biosynthetic process"/>
    <property type="evidence" value="ECO:0007669"/>
    <property type="project" value="TreeGrafter"/>
</dbReference>
<dbReference type="GO" id="GO:0002189">
    <property type="term" value="C:ribose phosphate diphosphokinase complex"/>
    <property type="evidence" value="ECO:0007669"/>
    <property type="project" value="TreeGrafter"/>
</dbReference>
<evidence type="ECO:0000256" key="7">
    <source>
        <dbReference type="ARBA" id="ARBA00049535"/>
    </source>
</evidence>
<dbReference type="eggNOG" id="COG0462">
    <property type="taxonomic scope" value="Bacteria"/>
</dbReference>
<dbReference type="GO" id="GO:0005524">
    <property type="term" value="F:ATP binding"/>
    <property type="evidence" value="ECO:0007669"/>
    <property type="project" value="UniProtKB-KW"/>
</dbReference>
<protein>
    <recommendedName>
        <fullName evidence="1">ribose-phosphate diphosphokinase</fullName>
        <ecNumber evidence="1">2.7.6.1</ecNumber>
    </recommendedName>
</protein>
<dbReference type="Pfam" id="PF00156">
    <property type="entry name" value="Pribosyltran"/>
    <property type="match status" value="1"/>
</dbReference>
<keyword evidence="5" id="KW-0418">Kinase</keyword>
<evidence type="ECO:0000256" key="5">
    <source>
        <dbReference type="ARBA" id="ARBA00022777"/>
    </source>
</evidence>
<keyword evidence="3 8" id="KW-0545">Nucleotide biosynthesis</keyword>
<dbReference type="EMBL" id="CP002360">
    <property type="protein sequence ID" value="AEE97666.1"/>
    <property type="molecule type" value="Genomic_DNA"/>
</dbReference>
<evidence type="ECO:0000259" key="10">
    <source>
        <dbReference type="Pfam" id="PF13793"/>
    </source>
</evidence>
<organism evidence="11 12">
    <name type="scientific">Mahella australiensis (strain DSM 15567 / CIP 107919 / 50-1 BON)</name>
    <dbReference type="NCBI Taxonomy" id="697281"/>
    <lineage>
        <taxon>Bacteria</taxon>
        <taxon>Bacillati</taxon>
        <taxon>Bacillota</taxon>
        <taxon>Clostridia</taxon>
        <taxon>Thermoanaerobacterales</taxon>
        <taxon>Thermoanaerobacterales Family IV. Incertae Sedis</taxon>
        <taxon>Mahella</taxon>
    </lineage>
</organism>
<feature type="domain" description="Phosphoribosyltransferase" evidence="9">
    <location>
        <begin position="174"/>
        <end position="280"/>
    </location>
</feature>